<reference evidence="2" key="1">
    <citation type="journal article" date="2024" name="Algal Res.">
        <title>Biochemical, toxicological and genomic investigation of a high-biomass producing Limnothrix strain isolated from Italian shallow drinking water reservoir.</title>
        <authorList>
            <person name="Simonazzi M."/>
            <person name="Shishido T.K."/>
            <person name="Delbaje E."/>
            <person name="Wahlsten M."/>
            <person name="Fewer D.P."/>
            <person name="Sivonen K."/>
            <person name="Pezzolesi L."/>
            <person name="Pistocchi R."/>
        </authorList>
    </citation>
    <scope>NUCLEOTIDE SEQUENCE [LARGE SCALE GENOMIC DNA]</scope>
    <source>
        <strain evidence="2">LRLZ20PSL1</strain>
    </source>
</reference>
<accession>A0ABW7CA16</accession>
<name>A0ABW7CA16_9CYAN</name>
<sequence length="149" mass="16957">MLNQEEFETLINDPNKSIEGDIAWKKERSPWSGFRAEIISPAGYPLFLKGSYNPIIAALSYHIIHHAAGRIYGLDLGKDHRNPNGEYVGEKHKHRWYEPLRDKQAYVPPDITAPATDPIQVWQQFCQEAKVIHNGIMTPPPAPQLTLFS</sequence>
<proteinExistence type="predicted"/>
<dbReference type="InterPro" id="IPR053916">
    <property type="entry name" value="DUF6978"/>
</dbReference>
<dbReference type="EMBL" id="JAZAQF010000059">
    <property type="protein sequence ID" value="MFG3818010.1"/>
    <property type="molecule type" value="Genomic_DNA"/>
</dbReference>
<comment type="caution">
    <text evidence="1">The sequence shown here is derived from an EMBL/GenBank/DDBJ whole genome shotgun (WGS) entry which is preliminary data.</text>
</comment>
<evidence type="ECO:0000313" key="1">
    <source>
        <dbReference type="EMBL" id="MFG3818010.1"/>
    </source>
</evidence>
<organism evidence="1 2">
    <name type="scientific">Limnothrix redekei LRLZ20PSL1</name>
    <dbReference type="NCBI Taxonomy" id="3112953"/>
    <lineage>
        <taxon>Bacteria</taxon>
        <taxon>Bacillati</taxon>
        <taxon>Cyanobacteriota</taxon>
        <taxon>Cyanophyceae</taxon>
        <taxon>Pseudanabaenales</taxon>
        <taxon>Pseudanabaenaceae</taxon>
        <taxon>Limnothrix</taxon>
    </lineage>
</organism>
<evidence type="ECO:0000313" key="2">
    <source>
        <dbReference type="Proteomes" id="UP001604335"/>
    </source>
</evidence>
<dbReference type="Pfam" id="PF22398">
    <property type="entry name" value="DUF6978"/>
    <property type="match status" value="1"/>
</dbReference>
<keyword evidence="2" id="KW-1185">Reference proteome</keyword>
<dbReference type="RefSeq" id="WP_393012825.1">
    <property type="nucleotide sequence ID" value="NZ_JAZAQF010000059.1"/>
</dbReference>
<dbReference type="Proteomes" id="UP001604335">
    <property type="component" value="Unassembled WGS sequence"/>
</dbReference>
<protein>
    <submittedName>
        <fullName evidence="1">Uncharacterized protein</fullName>
    </submittedName>
</protein>
<gene>
    <name evidence="1" type="ORF">VPK24_10215</name>
</gene>